<accession>A0ACC7NKK8</accession>
<dbReference type="Proteomes" id="UP001629235">
    <property type="component" value="Unassembled WGS sequence"/>
</dbReference>
<evidence type="ECO:0000313" key="2">
    <source>
        <dbReference type="Proteomes" id="UP001629235"/>
    </source>
</evidence>
<reference evidence="1 2" key="1">
    <citation type="journal article" date="2024" name="Chem. Sci.">
        <title>Discovery of megapolipeptins by genome mining of a Burkholderiales bacteria collection.</title>
        <authorList>
            <person name="Paulo B.S."/>
            <person name="Recchia M.J.J."/>
            <person name="Lee S."/>
            <person name="Fergusson C.H."/>
            <person name="Romanowski S.B."/>
            <person name="Hernandez A."/>
            <person name="Krull N."/>
            <person name="Liu D.Y."/>
            <person name="Cavanagh H."/>
            <person name="Bos A."/>
            <person name="Gray C.A."/>
            <person name="Murphy B.T."/>
            <person name="Linington R.G."/>
            <person name="Eustaquio A.S."/>
        </authorList>
    </citation>
    <scope>NUCLEOTIDE SEQUENCE [LARGE SCALE GENOMIC DNA]</scope>
    <source>
        <strain evidence="1 2">RL18-126-BIB-B</strain>
    </source>
</reference>
<gene>
    <name evidence="1" type="ORF">PQR01_22085</name>
</gene>
<organism evidence="1 2">
    <name type="scientific">Paraburkholderia rhynchosiae</name>
    <dbReference type="NCBI Taxonomy" id="487049"/>
    <lineage>
        <taxon>Bacteria</taxon>
        <taxon>Pseudomonadati</taxon>
        <taxon>Pseudomonadota</taxon>
        <taxon>Betaproteobacteria</taxon>
        <taxon>Burkholderiales</taxon>
        <taxon>Burkholderiaceae</taxon>
        <taxon>Paraburkholderia</taxon>
    </lineage>
</organism>
<keyword evidence="2" id="KW-1185">Reference proteome</keyword>
<name>A0ACC7NKK8_9BURK</name>
<evidence type="ECO:0000313" key="1">
    <source>
        <dbReference type="EMBL" id="MFM0106106.1"/>
    </source>
</evidence>
<protein>
    <submittedName>
        <fullName evidence="1">Uncharacterized protein</fullName>
    </submittedName>
</protein>
<proteinExistence type="predicted"/>
<dbReference type="EMBL" id="JAQQDW010000048">
    <property type="protein sequence ID" value="MFM0106106.1"/>
    <property type="molecule type" value="Genomic_DNA"/>
</dbReference>
<comment type="caution">
    <text evidence="1">The sequence shown here is derived from an EMBL/GenBank/DDBJ whole genome shotgun (WGS) entry which is preliminary data.</text>
</comment>
<sequence length="40" mass="4357">MRALAALPARAVGMSLLYDEALSSDAQLRSARAEHIHRAH</sequence>